<evidence type="ECO:0000313" key="1">
    <source>
        <dbReference type="EMBL" id="MBC9247766.1"/>
    </source>
</evidence>
<dbReference type="InterPro" id="IPR009467">
    <property type="entry name" value="Glycolipid-bd_prot_put"/>
</dbReference>
<gene>
    <name evidence="1" type="ORF">H4P12_13880</name>
</gene>
<protein>
    <submittedName>
        <fullName evidence="1">Glycolipid-binding domain-containing protein</fullName>
    </submittedName>
</protein>
<name>A0A926JC37_9RHOB</name>
<dbReference type="Pfam" id="PF06475">
    <property type="entry name" value="Glycolipid_bind"/>
    <property type="match status" value="1"/>
</dbReference>
<accession>A0A926JC37</accession>
<dbReference type="AlphaFoldDB" id="A0A926JC37"/>
<dbReference type="RefSeq" id="WP_187794267.1">
    <property type="nucleotide sequence ID" value="NZ_JACOQL010000004.1"/>
</dbReference>
<dbReference type="SUPFAM" id="SSF159275">
    <property type="entry name" value="PA1994-like"/>
    <property type="match status" value="1"/>
</dbReference>
<proteinExistence type="predicted"/>
<dbReference type="Proteomes" id="UP000608594">
    <property type="component" value="Unassembled WGS sequence"/>
</dbReference>
<organism evidence="1 2">
    <name type="scientific">Paracoccus amoyensis</name>
    <dbReference type="NCBI Taxonomy" id="2760093"/>
    <lineage>
        <taxon>Bacteria</taxon>
        <taxon>Pseudomonadati</taxon>
        <taxon>Pseudomonadota</taxon>
        <taxon>Alphaproteobacteria</taxon>
        <taxon>Rhodobacterales</taxon>
        <taxon>Paracoccaceae</taxon>
        <taxon>Paracoccus</taxon>
    </lineage>
</organism>
<sequence length="184" mass="20865">MARPAQIIWRRLDRPGHDTCALWREGELWRLEGVAVWSDLKGPAHMSYSITCGADWFPRSARVQGRVAEQDISLSIRRANGGEWRANGEALPETFGLSDLDLGFTPATNTLPLRRLAGKGHGDSAALWLDDSDWQMKPLHQTYQRCESGRWDYHSHESDYRTTLAVNSDGFVSDYPDLWVAEVH</sequence>
<dbReference type="EMBL" id="JACOQL010000004">
    <property type="protein sequence ID" value="MBC9247766.1"/>
    <property type="molecule type" value="Genomic_DNA"/>
</dbReference>
<keyword evidence="2" id="KW-1185">Reference proteome</keyword>
<comment type="caution">
    <text evidence="1">The sequence shown here is derived from an EMBL/GenBank/DDBJ whole genome shotgun (WGS) entry which is preliminary data.</text>
</comment>
<evidence type="ECO:0000313" key="2">
    <source>
        <dbReference type="Proteomes" id="UP000608594"/>
    </source>
</evidence>
<reference evidence="1" key="1">
    <citation type="submission" date="2020-08" db="EMBL/GenBank/DDBJ databases">
        <title>Paracoccus amoyensis sp. nov., isolated from the surface seawater at coast of Xiamen, Fujian.</title>
        <authorList>
            <person name="Lyu L."/>
        </authorList>
    </citation>
    <scope>NUCLEOTIDE SEQUENCE</scope>
    <source>
        <strain evidence="1">11-3</strain>
    </source>
</reference>